<reference evidence="1" key="2">
    <citation type="submission" date="2020-09" db="EMBL/GenBank/DDBJ databases">
        <authorList>
            <person name="Sun Q."/>
            <person name="Zhou Y."/>
        </authorList>
    </citation>
    <scope>NUCLEOTIDE SEQUENCE</scope>
    <source>
        <strain evidence="1">CGMCC 4.7110</strain>
    </source>
</reference>
<dbReference type="AlphaFoldDB" id="A0A917XAD6"/>
<organism evidence="1 2">
    <name type="scientific">Streptomyces fuscichromogenes</name>
    <dbReference type="NCBI Taxonomy" id="1324013"/>
    <lineage>
        <taxon>Bacteria</taxon>
        <taxon>Bacillati</taxon>
        <taxon>Actinomycetota</taxon>
        <taxon>Actinomycetes</taxon>
        <taxon>Kitasatosporales</taxon>
        <taxon>Streptomycetaceae</taxon>
        <taxon>Streptomyces</taxon>
    </lineage>
</organism>
<protein>
    <submittedName>
        <fullName evidence="1">Uncharacterized protein</fullName>
    </submittedName>
</protein>
<reference evidence="1" key="1">
    <citation type="journal article" date="2014" name="Int. J. Syst. Evol. Microbiol.">
        <title>Complete genome sequence of Corynebacterium casei LMG S-19264T (=DSM 44701T), isolated from a smear-ripened cheese.</title>
        <authorList>
            <consortium name="US DOE Joint Genome Institute (JGI-PGF)"/>
            <person name="Walter F."/>
            <person name="Albersmeier A."/>
            <person name="Kalinowski J."/>
            <person name="Ruckert C."/>
        </authorList>
    </citation>
    <scope>NUCLEOTIDE SEQUENCE</scope>
    <source>
        <strain evidence="1">CGMCC 4.7110</strain>
    </source>
</reference>
<accession>A0A917XAD6</accession>
<dbReference type="EMBL" id="BMML01000004">
    <property type="protein sequence ID" value="GGM99459.1"/>
    <property type="molecule type" value="Genomic_DNA"/>
</dbReference>
<sequence length="93" mass="9888">MAGDIAEEYADLMGGMGDAVQGVAPEVGEPTALLEFEHQSERRAFARARLTQERGDAARARLEGHVVDGGRVRLAGVAGQSEGLDHLREDSAE</sequence>
<proteinExistence type="predicted"/>
<name>A0A917XAD6_9ACTN</name>
<evidence type="ECO:0000313" key="1">
    <source>
        <dbReference type="EMBL" id="GGM99459.1"/>
    </source>
</evidence>
<keyword evidence="2" id="KW-1185">Reference proteome</keyword>
<dbReference type="Proteomes" id="UP000653411">
    <property type="component" value="Unassembled WGS sequence"/>
</dbReference>
<comment type="caution">
    <text evidence="1">The sequence shown here is derived from an EMBL/GenBank/DDBJ whole genome shotgun (WGS) entry which is preliminary data.</text>
</comment>
<evidence type="ECO:0000313" key="2">
    <source>
        <dbReference type="Proteomes" id="UP000653411"/>
    </source>
</evidence>
<gene>
    <name evidence="1" type="ORF">GCM10011578_020740</name>
</gene>